<protein>
    <recommendedName>
        <fullName evidence="3">HEAT repeat domain-containing protein</fullName>
    </recommendedName>
</protein>
<accession>A0A7D3XHA7</accession>
<evidence type="ECO:0000313" key="2">
    <source>
        <dbReference type="Proteomes" id="UP000500961"/>
    </source>
</evidence>
<dbReference type="InterPro" id="IPR016024">
    <property type="entry name" value="ARM-type_fold"/>
</dbReference>
<name>A0A7D3XHA7_9BACT</name>
<evidence type="ECO:0000313" key="1">
    <source>
        <dbReference type="EMBL" id="QKG80497.1"/>
    </source>
</evidence>
<reference evidence="1 2" key="1">
    <citation type="submission" date="2019-07" db="EMBL/GenBank/DDBJ databases">
        <title>Thalassofilum flectens gen. nov., sp. nov., a novel moderate thermophilic anaerobe from a shallow sea hot spring in Kunashir Island (Russia), representing a new family in the order Bacteroidales, and proposal of Thalassofilacea fam. nov.</title>
        <authorList>
            <person name="Kochetkova T.V."/>
            <person name="Podosokorskaya O.A."/>
            <person name="Novikov A."/>
            <person name="Elcheninov A.G."/>
            <person name="Toshchakov S.V."/>
            <person name="Kublanov I.V."/>
        </authorList>
    </citation>
    <scope>NUCLEOTIDE SEQUENCE [LARGE SCALE GENOMIC DNA]</scope>
    <source>
        <strain evidence="1 2">38-H</strain>
    </source>
</reference>
<dbReference type="AlphaFoldDB" id="A0A7D3XHA7"/>
<dbReference type="RefSeq" id="WP_173075267.1">
    <property type="nucleotide sequence ID" value="NZ_CP041345.1"/>
</dbReference>
<dbReference type="EMBL" id="CP041345">
    <property type="protein sequence ID" value="QKG80497.1"/>
    <property type="molecule type" value="Genomic_DNA"/>
</dbReference>
<evidence type="ECO:0008006" key="3">
    <source>
        <dbReference type="Google" id="ProtNLM"/>
    </source>
</evidence>
<dbReference type="KEGG" id="ttz:FHG85_09535"/>
<sequence>MKPNKSDLFLKSITKSSDEAIIGMLSELRESGEDYMTPILIELLFSERSEKLKEEVVNFLVDLKNKSSVEIIAKSLNEHKHSKDIHRLVSVCWQSRLDFTPHIDLFIEILAEGNYQASLEAFTTIENMTENLSPEKIKEVGNKIKSLHAKHPNTQPLIDELVRVFEDL</sequence>
<dbReference type="Proteomes" id="UP000500961">
    <property type="component" value="Chromosome"/>
</dbReference>
<organism evidence="1 2">
    <name type="scientific">Tenuifilum thalassicum</name>
    <dbReference type="NCBI Taxonomy" id="2590900"/>
    <lineage>
        <taxon>Bacteria</taxon>
        <taxon>Pseudomonadati</taxon>
        <taxon>Bacteroidota</taxon>
        <taxon>Bacteroidia</taxon>
        <taxon>Bacteroidales</taxon>
        <taxon>Tenuifilaceae</taxon>
        <taxon>Tenuifilum</taxon>
    </lineage>
</organism>
<gene>
    <name evidence="1" type="ORF">FHG85_09535</name>
</gene>
<dbReference type="SUPFAM" id="SSF48371">
    <property type="entry name" value="ARM repeat"/>
    <property type="match status" value="1"/>
</dbReference>
<proteinExistence type="predicted"/>
<keyword evidence="2" id="KW-1185">Reference proteome</keyword>